<gene>
    <name evidence="2" type="ORF">EV214_104166</name>
</gene>
<dbReference type="Proteomes" id="UP000294919">
    <property type="component" value="Unassembled WGS sequence"/>
</dbReference>
<dbReference type="InterPro" id="IPR010787">
    <property type="entry name" value="DUF1385"/>
</dbReference>
<evidence type="ECO:0000256" key="1">
    <source>
        <dbReference type="SAM" id="Phobius"/>
    </source>
</evidence>
<name>A0A4R2L489_9FIRM</name>
<protein>
    <submittedName>
        <fullName evidence="2">Uncharacterized protein YqhQ</fullName>
    </submittedName>
</protein>
<keyword evidence="1" id="KW-0812">Transmembrane</keyword>
<reference evidence="2 3" key="1">
    <citation type="submission" date="2019-03" db="EMBL/GenBank/DDBJ databases">
        <title>Genomic Encyclopedia of Type Strains, Phase IV (KMG-IV): sequencing the most valuable type-strain genomes for metagenomic binning, comparative biology and taxonomic classification.</title>
        <authorList>
            <person name="Goeker M."/>
        </authorList>
    </citation>
    <scope>NUCLEOTIDE SEQUENCE [LARGE SCALE GENOMIC DNA]</scope>
    <source>
        <strain evidence="2 3">DSM 102940</strain>
    </source>
</reference>
<dbReference type="PANTHER" id="PTHR42867">
    <property type="entry name" value="MEMBRANE PROTEIN-RELATED"/>
    <property type="match status" value="1"/>
</dbReference>
<evidence type="ECO:0000313" key="2">
    <source>
        <dbReference type="EMBL" id="TCO78779.1"/>
    </source>
</evidence>
<sequence>MDYEKIFRKQARPTSIGGQAVIEGIMMRGPKDIAIAVRKQDQEIVIKKEAIKGMTKSIFTKIPIIRGSIALIDAMVMGVKSLTYSAEFFEEEEDTEEKGKFELWIEKNFGDKANDMLIYFSVFMALAVGIILFIISPTVAMNFLKGKITNAWALNAVEGIVRILLFVGYILLISRMKDIQRVFQYHGAEHKTIHCYESGLPLTVENAKTFPTLHPRCGTSFLVFVMIVSLILFSMVGWPNPLMRILSRFVLLPIVAGISYEVLKWAGKSQSKFVQMISYPGLLLQKLTTREPDDSQLEVAIAAMKNVLVEDKEADLWQ</sequence>
<accession>A0A4R2L489</accession>
<dbReference type="AlphaFoldDB" id="A0A4R2L489"/>
<dbReference type="EMBL" id="SLWV01000004">
    <property type="protein sequence ID" value="TCO78779.1"/>
    <property type="molecule type" value="Genomic_DNA"/>
</dbReference>
<proteinExistence type="predicted"/>
<keyword evidence="1" id="KW-0472">Membrane</keyword>
<keyword evidence="3" id="KW-1185">Reference proteome</keyword>
<feature type="transmembrane region" description="Helical" evidence="1">
    <location>
        <begin position="221"/>
        <end position="239"/>
    </location>
</feature>
<dbReference type="PANTHER" id="PTHR42867:SF1">
    <property type="entry name" value="MEMBRANE PROTEIN-RELATED"/>
    <property type="match status" value="1"/>
</dbReference>
<comment type="caution">
    <text evidence="2">The sequence shown here is derived from an EMBL/GenBank/DDBJ whole genome shotgun (WGS) entry which is preliminary data.</text>
</comment>
<organism evidence="2 3">
    <name type="scientific">Marinisporobacter balticus</name>
    <dbReference type="NCBI Taxonomy" id="2018667"/>
    <lineage>
        <taxon>Bacteria</taxon>
        <taxon>Bacillati</taxon>
        <taxon>Bacillota</taxon>
        <taxon>Clostridia</taxon>
        <taxon>Peptostreptococcales</taxon>
        <taxon>Thermotaleaceae</taxon>
        <taxon>Marinisporobacter</taxon>
    </lineage>
</organism>
<keyword evidence="1" id="KW-1133">Transmembrane helix</keyword>
<evidence type="ECO:0000313" key="3">
    <source>
        <dbReference type="Proteomes" id="UP000294919"/>
    </source>
</evidence>
<dbReference type="Pfam" id="PF07136">
    <property type="entry name" value="DUF1385"/>
    <property type="match status" value="1"/>
</dbReference>
<feature type="transmembrane region" description="Helical" evidence="1">
    <location>
        <begin position="117"/>
        <end position="140"/>
    </location>
</feature>
<dbReference type="RefSeq" id="WP_330571261.1">
    <property type="nucleotide sequence ID" value="NZ_SLWV01000004.1"/>
</dbReference>
<feature type="transmembrane region" description="Helical" evidence="1">
    <location>
        <begin position="152"/>
        <end position="172"/>
    </location>
</feature>